<dbReference type="InterPro" id="IPR013758">
    <property type="entry name" value="Topo_IIA_A/C_ab"/>
</dbReference>
<dbReference type="GO" id="GO:0005524">
    <property type="term" value="F:ATP binding"/>
    <property type="evidence" value="ECO:0007669"/>
    <property type="project" value="UniProtKB-KW"/>
</dbReference>
<dbReference type="Proteomes" id="UP000002320">
    <property type="component" value="Unassembled WGS sequence"/>
</dbReference>
<dbReference type="KEGG" id="cqu:CpipJ_CPIJ017265"/>
<evidence type="ECO:0000256" key="6">
    <source>
        <dbReference type="ARBA" id="ARBA00023029"/>
    </source>
</evidence>
<evidence type="ECO:0000256" key="2">
    <source>
        <dbReference type="ARBA" id="ARBA00001946"/>
    </source>
</evidence>
<dbReference type="InterPro" id="IPR002205">
    <property type="entry name" value="Topo_IIA_dom_A"/>
</dbReference>
<dbReference type="HOGENOM" id="CLU_504584_0_0_1"/>
<dbReference type="eggNOG" id="KOG0355">
    <property type="taxonomic scope" value="Eukaryota"/>
</dbReference>
<dbReference type="Pfam" id="PF00521">
    <property type="entry name" value="DNA_topoisoIV"/>
    <property type="match status" value="1"/>
</dbReference>
<dbReference type="InterPro" id="IPR001154">
    <property type="entry name" value="TopoII_euk"/>
</dbReference>
<dbReference type="GO" id="GO:0000819">
    <property type="term" value="P:sister chromatid segregation"/>
    <property type="evidence" value="ECO:0007669"/>
    <property type="project" value="TreeGrafter"/>
</dbReference>
<reference evidence="12" key="2">
    <citation type="submission" date="2021-02" db="UniProtKB">
        <authorList>
            <consortium name="EnsemblMetazoa"/>
        </authorList>
    </citation>
    <scope>IDENTIFICATION</scope>
    <source>
        <strain evidence="12">JHB</strain>
    </source>
</reference>
<evidence type="ECO:0000313" key="13">
    <source>
        <dbReference type="Proteomes" id="UP000002320"/>
    </source>
</evidence>
<evidence type="ECO:0000256" key="9">
    <source>
        <dbReference type="PROSITE-ProRule" id="PRU01384"/>
    </source>
</evidence>
<evidence type="ECO:0000313" key="11">
    <source>
        <dbReference type="EMBL" id="EDS45263.1"/>
    </source>
</evidence>
<comment type="catalytic activity">
    <reaction evidence="1">
        <text>ATP-dependent breakage, passage and rejoining of double-stranded DNA.</text>
        <dbReference type="EC" id="5.6.2.2"/>
    </reaction>
</comment>
<gene>
    <name evidence="12" type="primary">6051060</name>
    <name evidence="11" type="ORF">CpipJ_CPIJ017265</name>
</gene>
<proteinExistence type="predicted"/>
<dbReference type="GO" id="GO:0003677">
    <property type="term" value="F:DNA binding"/>
    <property type="evidence" value="ECO:0007669"/>
    <property type="project" value="UniProtKB-UniRule"/>
</dbReference>
<protein>
    <recommendedName>
        <fullName evidence="3">DNA topoisomerase (ATP-hydrolyzing)</fullName>
        <ecNumber evidence="3">5.6.2.2</ecNumber>
    </recommendedName>
</protein>
<dbReference type="GO" id="GO:0000712">
    <property type="term" value="P:resolution of meiotic recombination intermediates"/>
    <property type="evidence" value="ECO:0007669"/>
    <property type="project" value="TreeGrafter"/>
</dbReference>
<dbReference type="PROSITE" id="PS52040">
    <property type="entry name" value="TOPO_IIA"/>
    <property type="match status" value="1"/>
</dbReference>
<dbReference type="Gene3D" id="3.90.199.10">
    <property type="entry name" value="Topoisomerase II, domain 5"/>
    <property type="match status" value="1"/>
</dbReference>
<dbReference type="AlphaFoldDB" id="B0XD28"/>
<evidence type="ECO:0000256" key="3">
    <source>
        <dbReference type="ARBA" id="ARBA00012895"/>
    </source>
</evidence>
<dbReference type="STRING" id="7176.B0XD28"/>
<organism>
    <name type="scientific">Culex quinquefasciatus</name>
    <name type="common">Southern house mosquito</name>
    <name type="synonym">Culex pungens</name>
    <dbReference type="NCBI Taxonomy" id="7176"/>
    <lineage>
        <taxon>Eukaryota</taxon>
        <taxon>Metazoa</taxon>
        <taxon>Ecdysozoa</taxon>
        <taxon>Arthropoda</taxon>
        <taxon>Hexapoda</taxon>
        <taxon>Insecta</taxon>
        <taxon>Pterygota</taxon>
        <taxon>Neoptera</taxon>
        <taxon>Endopterygota</taxon>
        <taxon>Diptera</taxon>
        <taxon>Nematocera</taxon>
        <taxon>Culicoidea</taxon>
        <taxon>Culicidae</taxon>
        <taxon>Culicinae</taxon>
        <taxon>Culicini</taxon>
        <taxon>Culex</taxon>
        <taxon>Culex</taxon>
    </lineage>
</organism>
<dbReference type="VEuPathDB" id="VectorBase:CPIJ017265"/>
<keyword evidence="13" id="KW-1185">Reference proteome</keyword>
<dbReference type="VEuPathDB" id="VectorBase:CQUJHB005928"/>
<dbReference type="GO" id="GO:0003918">
    <property type="term" value="F:DNA topoisomerase type II (double strand cut, ATP-hydrolyzing) activity"/>
    <property type="evidence" value="ECO:0007669"/>
    <property type="project" value="UniProtKB-EC"/>
</dbReference>
<reference evidence="11" key="1">
    <citation type="submission" date="2007-03" db="EMBL/GenBank/DDBJ databases">
        <title>Annotation of Culex pipiens quinquefasciatus.</title>
        <authorList>
            <consortium name="The Broad Institute Genome Sequencing Platform"/>
            <person name="Atkinson P.W."/>
            <person name="Hemingway J."/>
            <person name="Christensen B.M."/>
            <person name="Higgs S."/>
            <person name="Kodira C."/>
            <person name="Hannick L."/>
            <person name="Megy K."/>
            <person name="O'Leary S."/>
            <person name="Pearson M."/>
            <person name="Haas B.J."/>
            <person name="Mauceli E."/>
            <person name="Wortman J.R."/>
            <person name="Lee N.H."/>
            <person name="Guigo R."/>
            <person name="Stanke M."/>
            <person name="Alvarado L."/>
            <person name="Amedeo P."/>
            <person name="Antoine C.H."/>
            <person name="Arensburger P."/>
            <person name="Bidwell S.L."/>
            <person name="Crawford M."/>
            <person name="Camaro F."/>
            <person name="Devon K."/>
            <person name="Engels R."/>
            <person name="Hammond M."/>
            <person name="Howarth C."/>
            <person name="Koehrsen M."/>
            <person name="Lawson D."/>
            <person name="Montgomery P."/>
            <person name="Nene V."/>
            <person name="Nusbaum C."/>
            <person name="Puiu D."/>
            <person name="Romero-Severson J."/>
            <person name="Severson D.W."/>
            <person name="Shumway M."/>
            <person name="Sisk P."/>
            <person name="Stolte C."/>
            <person name="Zeng Q."/>
            <person name="Eisenstadt E."/>
            <person name="Fraser-Liggett C."/>
            <person name="Strausberg R."/>
            <person name="Galagan J."/>
            <person name="Birren B."/>
            <person name="Collins F.H."/>
        </authorList>
    </citation>
    <scope>NUCLEOTIDE SEQUENCE [LARGE SCALE GENOMIC DNA]</scope>
    <source>
        <strain evidence="11">JHB</strain>
    </source>
</reference>
<dbReference type="InterPro" id="IPR013760">
    <property type="entry name" value="Topo_IIA-like_dom_sf"/>
</dbReference>
<dbReference type="PANTHER" id="PTHR10169:SF38">
    <property type="entry name" value="DNA TOPOISOMERASE 2"/>
    <property type="match status" value="1"/>
</dbReference>
<evidence type="ECO:0000256" key="1">
    <source>
        <dbReference type="ARBA" id="ARBA00000185"/>
    </source>
</evidence>
<dbReference type="InParanoid" id="B0XD28"/>
<dbReference type="PRINTS" id="PR01158">
    <property type="entry name" value="TOPISMRASEII"/>
</dbReference>
<evidence type="ECO:0000256" key="7">
    <source>
        <dbReference type="ARBA" id="ARBA00023125"/>
    </source>
</evidence>
<dbReference type="GO" id="GO:0006265">
    <property type="term" value="P:DNA topological change"/>
    <property type="evidence" value="ECO:0007669"/>
    <property type="project" value="InterPro"/>
</dbReference>
<accession>B0XD28</accession>
<keyword evidence="7 9" id="KW-0238">DNA-binding</keyword>
<keyword evidence="8" id="KW-0413">Isomerase</keyword>
<keyword evidence="6" id="KW-0799">Topoisomerase</keyword>
<dbReference type="EMBL" id="DS232735">
    <property type="protein sequence ID" value="EDS45263.1"/>
    <property type="molecule type" value="Genomic_DNA"/>
</dbReference>
<dbReference type="OrthoDB" id="276498at2759"/>
<feature type="domain" description="Topo IIA-type catalytic" evidence="10">
    <location>
        <begin position="394"/>
        <end position="540"/>
    </location>
</feature>
<sequence length="540" mass="60817">MFRRRNPSTGGRIGCQSWLEELVTGSRRIGCQSWLEELVHRWTDWLPNLARETGPSVDGFLGNVLQEESVHRWSDCLSKLARGIGPPVDGLPVKVGKRNWSTGGQIARIAVSRYLLCYPEVNIAQPRCATESVEPSRFFRINFITVRFDGFQINGRDQHAQVLSQRRSGFVFVAAIGLDDLREGGTSDDQYSRGSSCLLDGRSRPVFIYLAAGSLQQYRLFLLLLLRFLKKEQIGLQLPLVQDLVPPRYIPRAVLPRNFCSALTCGIKSFGATPWGAAIIPSWFRFTSVPANKQQQQCHCPESTLTTGAGETDLSTSGTVYSNDIIVKQLMLKLKENMKLQVKSFCSKCVMSEKFVAAVLKRGIVELVLQWAKFKAQTELSKASGSKKSKIQSVPKLEDANDAGTKYYSEERLSTRIWICSPTRTTFERNDKREVKVTQLTGSVAEMSAYHHGEQSLCSTIVDLTQNFVSSNNINLLYPRDQFGTRLPGVKDSAKPRFILTMMSALTPWKIHCWRTSTTTIIRLIRLRSESGRSSRRNMR</sequence>
<evidence type="ECO:0000256" key="4">
    <source>
        <dbReference type="ARBA" id="ARBA00022741"/>
    </source>
</evidence>
<keyword evidence="4" id="KW-0547">Nucleotide-binding</keyword>
<comment type="caution">
    <text evidence="9">Lacks conserved residue(s) required for the propagation of feature annotation.</text>
</comment>
<keyword evidence="5" id="KW-0067">ATP-binding</keyword>
<dbReference type="EC" id="5.6.2.2" evidence="3"/>
<dbReference type="PANTHER" id="PTHR10169">
    <property type="entry name" value="DNA TOPOISOMERASE/GYRASE"/>
    <property type="match status" value="1"/>
</dbReference>
<evidence type="ECO:0000256" key="8">
    <source>
        <dbReference type="ARBA" id="ARBA00023235"/>
    </source>
</evidence>
<evidence type="ECO:0000313" key="12">
    <source>
        <dbReference type="EnsemblMetazoa" id="CPIJ017265-PA"/>
    </source>
</evidence>
<dbReference type="EnsemblMetazoa" id="CPIJ017265-RA">
    <property type="protein sequence ID" value="CPIJ017265-PA"/>
    <property type="gene ID" value="CPIJ017265"/>
</dbReference>
<evidence type="ECO:0000259" key="10">
    <source>
        <dbReference type="PROSITE" id="PS52040"/>
    </source>
</evidence>
<dbReference type="SUPFAM" id="SSF56719">
    <property type="entry name" value="Type II DNA topoisomerase"/>
    <property type="match status" value="1"/>
</dbReference>
<evidence type="ECO:0000256" key="5">
    <source>
        <dbReference type="ARBA" id="ARBA00022840"/>
    </source>
</evidence>
<comment type="cofactor">
    <cofactor evidence="2">
        <name>Mg(2+)</name>
        <dbReference type="ChEBI" id="CHEBI:18420"/>
    </cofactor>
</comment>
<dbReference type="InterPro" id="IPR050634">
    <property type="entry name" value="DNA_Topoisomerase_II"/>
</dbReference>
<dbReference type="GO" id="GO:0005634">
    <property type="term" value="C:nucleus"/>
    <property type="evidence" value="ECO:0007669"/>
    <property type="project" value="TreeGrafter"/>
</dbReference>
<name>B0XD28_CULQU</name>